<sequence>MSMVCDLLAPYFPHGRFHFEEVQFNLGTNESIWAFTITAQSLASELSAGQFQQVLVGVTNHTDDKSRDFFLGFDVSVGHNVAASVNELLYLLWTLFKNLLHGAILYLFACGSIHCETESSLALQQSFTRFWFSHAIAFDAPHLQPNVTSHFLTLTEAVQIEGFPIAEAVPHALGQLGRLGMHSNVFSIALEE</sequence>
<reference evidence="2" key="2">
    <citation type="submission" date="2015-01" db="EMBL/GenBank/DDBJ databases">
        <title>Evolutionary Origins and Diversification of the Mycorrhizal Mutualists.</title>
        <authorList>
            <consortium name="DOE Joint Genome Institute"/>
            <consortium name="Mycorrhizal Genomics Consortium"/>
            <person name="Kohler A."/>
            <person name="Kuo A."/>
            <person name="Nagy L.G."/>
            <person name="Floudas D."/>
            <person name="Copeland A."/>
            <person name="Barry K.W."/>
            <person name="Cichocki N."/>
            <person name="Veneault-Fourrey C."/>
            <person name="LaButti K."/>
            <person name="Lindquist E.A."/>
            <person name="Lipzen A."/>
            <person name="Lundell T."/>
            <person name="Morin E."/>
            <person name="Murat C."/>
            <person name="Riley R."/>
            <person name="Ohm R."/>
            <person name="Sun H."/>
            <person name="Tunlid A."/>
            <person name="Henrissat B."/>
            <person name="Grigoriev I.V."/>
            <person name="Hibbett D.S."/>
            <person name="Martin F."/>
        </authorList>
    </citation>
    <scope>NUCLEOTIDE SEQUENCE [LARGE SCALE GENOMIC DNA]</scope>
    <source>
        <strain evidence="2">Ve08.2h10</strain>
    </source>
</reference>
<gene>
    <name evidence="1" type="ORF">PAXRUDRAFT_276460</name>
</gene>
<keyword evidence="2" id="KW-1185">Reference proteome</keyword>
<dbReference type="HOGENOM" id="CLU_027016_1_1_1"/>
<dbReference type="InParanoid" id="A0A0D0DMA4"/>
<dbReference type="Proteomes" id="UP000054538">
    <property type="component" value="Unassembled WGS sequence"/>
</dbReference>
<protein>
    <submittedName>
        <fullName evidence="1">Uncharacterized protein</fullName>
    </submittedName>
</protein>
<organism evidence="1 2">
    <name type="scientific">Paxillus rubicundulus Ve08.2h10</name>
    <dbReference type="NCBI Taxonomy" id="930991"/>
    <lineage>
        <taxon>Eukaryota</taxon>
        <taxon>Fungi</taxon>
        <taxon>Dikarya</taxon>
        <taxon>Basidiomycota</taxon>
        <taxon>Agaricomycotina</taxon>
        <taxon>Agaricomycetes</taxon>
        <taxon>Agaricomycetidae</taxon>
        <taxon>Boletales</taxon>
        <taxon>Paxilineae</taxon>
        <taxon>Paxillaceae</taxon>
        <taxon>Paxillus</taxon>
    </lineage>
</organism>
<reference evidence="1 2" key="1">
    <citation type="submission" date="2014-04" db="EMBL/GenBank/DDBJ databases">
        <authorList>
            <consortium name="DOE Joint Genome Institute"/>
            <person name="Kuo A."/>
            <person name="Kohler A."/>
            <person name="Jargeat P."/>
            <person name="Nagy L.G."/>
            <person name="Floudas D."/>
            <person name="Copeland A."/>
            <person name="Barry K.W."/>
            <person name="Cichocki N."/>
            <person name="Veneault-Fourrey C."/>
            <person name="LaButti K."/>
            <person name="Lindquist E.A."/>
            <person name="Lipzen A."/>
            <person name="Lundell T."/>
            <person name="Morin E."/>
            <person name="Murat C."/>
            <person name="Sun H."/>
            <person name="Tunlid A."/>
            <person name="Henrissat B."/>
            <person name="Grigoriev I.V."/>
            <person name="Hibbett D.S."/>
            <person name="Martin F."/>
            <person name="Nordberg H.P."/>
            <person name="Cantor M.N."/>
            <person name="Hua S.X."/>
        </authorList>
    </citation>
    <scope>NUCLEOTIDE SEQUENCE [LARGE SCALE GENOMIC DNA]</scope>
    <source>
        <strain evidence="1 2">Ve08.2h10</strain>
    </source>
</reference>
<evidence type="ECO:0000313" key="1">
    <source>
        <dbReference type="EMBL" id="KIK79540.1"/>
    </source>
</evidence>
<proteinExistence type="predicted"/>
<accession>A0A0D0DMA4</accession>
<dbReference type="OrthoDB" id="2693558at2759"/>
<dbReference type="EMBL" id="KN826253">
    <property type="protein sequence ID" value="KIK79540.1"/>
    <property type="molecule type" value="Genomic_DNA"/>
</dbReference>
<name>A0A0D0DMA4_9AGAM</name>
<dbReference type="AlphaFoldDB" id="A0A0D0DMA4"/>
<evidence type="ECO:0000313" key="2">
    <source>
        <dbReference type="Proteomes" id="UP000054538"/>
    </source>
</evidence>